<comment type="caution">
    <text evidence="2">The sequence shown here is derived from an EMBL/GenBank/DDBJ whole genome shotgun (WGS) entry which is preliminary data.</text>
</comment>
<protein>
    <submittedName>
        <fullName evidence="2">PTS system galactitol-specific transporter subunit IIA</fullName>
    </submittedName>
</protein>
<dbReference type="PROSITE" id="PS51094">
    <property type="entry name" value="PTS_EIIA_TYPE_2"/>
    <property type="match status" value="1"/>
</dbReference>
<dbReference type="SUPFAM" id="SSF55804">
    <property type="entry name" value="Phoshotransferase/anion transport protein"/>
    <property type="match status" value="1"/>
</dbReference>
<evidence type="ECO:0000259" key="1">
    <source>
        <dbReference type="PROSITE" id="PS51094"/>
    </source>
</evidence>
<dbReference type="CDD" id="cd00211">
    <property type="entry name" value="PTS_IIA_fru"/>
    <property type="match status" value="1"/>
</dbReference>
<dbReference type="Proteomes" id="UP000051984">
    <property type="component" value="Unassembled WGS sequence"/>
</dbReference>
<dbReference type="InterPro" id="IPR051541">
    <property type="entry name" value="PTS_SugarTrans_NitroReg"/>
</dbReference>
<reference evidence="2 3" key="1">
    <citation type="journal article" date="2015" name="Genome Announc.">
        <title>Expanding the biotechnology potential of lactobacilli through comparative genomics of 213 strains and associated genera.</title>
        <authorList>
            <person name="Sun Z."/>
            <person name="Harris H.M."/>
            <person name="McCann A."/>
            <person name="Guo C."/>
            <person name="Argimon S."/>
            <person name="Zhang W."/>
            <person name="Yang X."/>
            <person name="Jeffery I.B."/>
            <person name="Cooney J.C."/>
            <person name="Kagawa T.F."/>
            <person name="Liu W."/>
            <person name="Song Y."/>
            <person name="Salvetti E."/>
            <person name="Wrobel A."/>
            <person name="Rasinkangas P."/>
            <person name="Parkhill J."/>
            <person name="Rea M.C."/>
            <person name="O'Sullivan O."/>
            <person name="Ritari J."/>
            <person name="Douillard F.P."/>
            <person name="Paul Ross R."/>
            <person name="Yang R."/>
            <person name="Briner A.E."/>
            <person name="Felis G.E."/>
            <person name="de Vos W.M."/>
            <person name="Barrangou R."/>
            <person name="Klaenhammer T.R."/>
            <person name="Caufield P.W."/>
            <person name="Cui Y."/>
            <person name="Zhang H."/>
            <person name="O'Toole P.W."/>
        </authorList>
    </citation>
    <scope>NUCLEOTIDE SEQUENCE [LARGE SCALE GENOMIC DNA]</scope>
    <source>
        <strain evidence="2 3">DSM 20178</strain>
    </source>
</reference>
<dbReference type="Pfam" id="PF00359">
    <property type="entry name" value="PTS_EIIA_2"/>
    <property type="match status" value="1"/>
</dbReference>
<accession>A0A0R1EU98</accession>
<dbReference type="InterPro" id="IPR002178">
    <property type="entry name" value="PTS_EIIA_type-2_dom"/>
</dbReference>
<dbReference type="eggNOG" id="COG1762">
    <property type="taxonomic scope" value="Bacteria"/>
</dbReference>
<sequence length="154" mass="16939">MAVDLVIDKKLLLPHLEATDNLDALSQIADNLFAQGYVKEGYKQAILDREATYPTGLPSPRPTVAIPHANYQLVKKTTISVATLAHPVKFHDMGDVNNVLDVDVIIMMAIGEPHGQVEMLQKIVDVIQDDQLRHAIADAADVDGLYQLLAKTFE</sequence>
<proteinExistence type="predicted"/>
<dbReference type="PANTHER" id="PTHR47738">
    <property type="entry name" value="PTS SYSTEM FRUCTOSE-LIKE EIIA COMPONENT-RELATED"/>
    <property type="match status" value="1"/>
</dbReference>
<dbReference type="Gene3D" id="3.40.930.10">
    <property type="entry name" value="Mannitol-specific EII, Chain A"/>
    <property type="match status" value="1"/>
</dbReference>
<name>A0A0R1EU98_LACZE</name>
<dbReference type="EMBL" id="AZCT01000004">
    <property type="protein sequence ID" value="KRK12857.1"/>
    <property type="molecule type" value="Genomic_DNA"/>
</dbReference>
<dbReference type="RefSeq" id="WP_010490815.1">
    <property type="nucleotide sequence ID" value="NZ_AZCT01000004.1"/>
</dbReference>
<organism evidence="2 3">
    <name type="scientific">Lacticaseibacillus zeae DSM 20178 = KCTC 3804</name>
    <dbReference type="NCBI Taxonomy" id="1423816"/>
    <lineage>
        <taxon>Bacteria</taxon>
        <taxon>Bacillati</taxon>
        <taxon>Bacillota</taxon>
        <taxon>Bacilli</taxon>
        <taxon>Lactobacillales</taxon>
        <taxon>Lactobacillaceae</taxon>
        <taxon>Lacticaseibacillus</taxon>
    </lineage>
</organism>
<evidence type="ECO:0000313" key="2">
    <source>
        <dbReference type="EMBL" id="KRK12857.1"/>
    </source>
</evidence>
<gene>
    <name evidence="2" type="ORF">FD51_GL002448</name>
</gene>
<evidence type="ECO:0000313" key="3">
    <source>
        <dbReference type="Proteomes" id="UP000051984"/>
    </source>
</evidence>
<dbReference type="AlphaFoldDB" id="A0A0R1EU98"/>
<feature type="domain" description="PTS EIIA type-2" evidence="1">
    <location>
        <begin position="5"/>
        <end position="152"/>
    </location>
</feature>
<dbReference type="InterPro" id="IPR016152">
    <property type="entry name" value="PTrfase/Anion_transptr"/>
</dbReference>
<dbReference type="PATRIC" id="fig|1423816.3.peg.2546"/>
<dbReference type="PANTHER" id="PTHR47738:SF3">
    <property type="entry name" value="PHOSPHOTRANSFERASE SYSTEM MANNITOL_FRUCTOSE-SPECIFIC IIA DOMAIN CONTAINING PROTEIN"/>
    <property type="match status" value="1"/>
</dbReference>